<dbReference type="AlphaFoldDB" id="A0A5C6F9A2"/>
<evidence type="ECO:0000313" key="1">
    <source>
        <dbReference type="EMBL" id="TWU57014.1"/>
    </source>
</evidence>
<dbReference type="EMBL" id="SJPW01000003">
    <property type="protein sequence ID" value="TWU57014.1"/>
    <property type="molecule type" value="Genomic_DNA"/>
</dbReference>
<organism evidence="1 2">
    <name type="scientific">Rubripirellula tenax</name>
    <dbReference type="NCBI Taxonomy" id="2528015"/>
    <lineage>
        <taxon>Bacteria</taxon>
        <taxon>Pseudomonadati</taxon>
        <taxon>Planctomycetota</taxon>
        <taxon>Planctomycetia</taxon>
        <taxon>Pirellulales</taxon>
        <taxon>Pirellulaceae</taxon>
        <taxon>Rubripirellula</taxon>
    </lineage>
</organism>
<sequence length="1144" mass="125613">MTAGHGSLCPSSHVPRRSMIERAMFAITMALLGSLACVSVASASDIATSTDDIVDIRLNWRWKSPTPTLWDLQAEVVDGKTGRLIDVQNRCAAPQTVGAIERSEDQSRFRFSPRNPTGDGGVRFRLRCSPDAVLRIKQLATSPSHSASDNRVMEVAVRRLVAGETIESKGESPTTSATSTWSLGRESGDALRIASEADHGIMHAGQHHGIVVAVNALHQPPSRTLTLAYSFYEVGRGQTVHSGQKTVSIDEHGNSLPMAIEDGILRDEGVYEFRCEIETEQDKLWSRLRRKAPPLVAATESLAVMPSTDLSNAPPTANTSWTTVELIQPSQSHWSVDQWIPKQATRLISGDTGVVSELTSRDHDGETVSVLAAQTVFQTNFSVANRHMPHKITLRYPADLAGSMKIEVGSGEYRNNLPVSFVLAPDDDANLDESEERSGWLTQTCVYYPSGDDQIWLTNLNQEVDVSFESIRIEAGPERIANANVDRPIHRAAALRLNQFDWFNRLTEDLLQRDTVGNCSDRTISFYRTWIATERLCDHAAVNGMNSVAVVACDGHRALFDTGHGFDPVWFDGDDQVRGPLLMQLAKKNQMPVFLTVDALAQPESANVATHIANQWHDEPAFAGMLFRFTGNSGEQLLAPEKQSDALESVRNDSPADVRWLVETNMTAILPPQAEITPLESLALPRRDRTTMRSLFQQRLSAAKPSSHDRPIAAAIGQRDDGSAVSVCYPSLDRDAILVFDSIDPTVLMVELPIEYPLLLPRLENVLVGFESMPIHHSKSLDAADPSSQHIRLHVSTSVSESKSYVSVVSLAPWNNLIAIDSVPGQEWEVVSGDVSITRLPSDPPDRIRMELPAGEVVVLRRDGLTSPVLAWTAVPAGGPVVVEKIKQRITSIVERIGILGDPRAYDGLVNGSFEQSGGMGLVGWLHAQHPPQCVRVDEGEAVEGHQSVLLTTDATVSTRTWLVSETVTPPESGRLAVSMACRGELKPEGAVHRLRVSIEATQNGSPIRQSADVEIPCNGKWRARSIVLEADFIDPNRTESVRLTIDSLSGGRVWIDDIRLHDQFPLAKERAELQSQAFLAVQGLQRGNLTPSARLLQNHWARFLLVHPPDEVTSQVNESGAKQPESTGVAERVRSWLPRPLRF</sequence>
<dbReference type="Gene3D" id="2.60.120.260">
    <property type="entry name" value="Galactose-binding domain-like"/>
    <property type="match status" value="1"/>
</dbReference>
<evidence type="ECO:0000313" key="2">
    <source>
        <dbReference type="Proteomes" id="UP000318288"/>
    </source>
</evidence>
<proteinExistence type="predicted"/>
<keyword evidence="2" id="KW-1185">Reference proteome</keyword>
<name>A0A5C6F9A2_9BACT</name>
<protein>
    <submittedName>
        <fullName evidence="1">Uncharacterized protein</fullName>
    </submittedName>
</protein>
<gene>
    <name evidence="1" type="ORF">Poly51_29350</name>
</gene>
<reference evidence="1 2" key="1">
    <citation type="submission" date="2019-02" db="EMBL/GenBank/DDBJ databases">
        <title>Deep-cultivation of Planctomycetes and their phenomic and genomic characterization uncovers novel biology.</title>
        <authorList>
            <person name="Wiegand S."/>
            <person name="Jogler M."/>
            <person name="Boedeker C."/>
            <person name="Pinto D."/>
            <person name="Vollmers J."/>
            <person name="Rivas-Marin E."/>
            <person name="Kohn T."/>
            <person name="Peeters S.H."/>
            <person name="Heuer A."/>
            <person name="Rast P."/>
            <person name="Oberbeckmann S."/>
            <person name="Bunk B."/>
            <person name="Jeske O."/>
            <person name="Meyerdierks A."/>
            <person name="Storesund J.E."/>
            <person name="Kallscheuer N."/>
            <person name="Luecker S."/>
            <person name="Lage O.M."/>
            <person name="Pohl T."/>
            <person name="Merkel B.J."/>
            <person name="Hornburger P."/>
            <person name="Mueller R.-W."/>
            <person name="Bruemmer F."/>
            <person name="Labrenz M."/>
            <person name="Spormann A.M."/>
            <person name="Op Den Camp H."/>
            <person name="Overmann J."/>
            <person name="Amann R."/>
            <person name="Jetten M.S.M."/>
            <person name="Mascher T."/>
            <person name="Medema M.H."/>
            <person name="Devos D.P."/>
            <person name="Kaster A.-K."/>
            <person name="Ovreas L."/>
            <person name="Rohde M."/>
            <person name="Galperin M.Y."/>
            <person name="Jogler C."/>
        </authorList>
    </citation>
    <scope>NUCLEOTIDE SEQUENCE [LARGE SCALE GENOMIC DNA]</scope>
    <source>
        <strain evidence="1 2">Poly51</strain>
    </source>
</reference>
<dbReference type="Proteomes" id="UP000318288">
    <property type="component" value="Unassembled WGS sequence"/>
</dbReference>
<comment type="caution">
    <text evidence="1">The sequence shown here is derived from an EMBL/GenBank/DDBJ whole genome shotgun (WGS) entry which is preliminary data.</text>
</comment>
<accession>A0A5C6F9A2</accession>